<organism evidence="4 5">
    <name type="scientific">Elysia chlorotica</name>
    <name type="common">Eastern emerald elysia</name>
    <name type="synonym">Sea slug</name>
    <dbReference type="NCBI Taxonomy" id="188477"/>
    <lineage>
        <taxon>Eukaryota</taxon>
        <taxon>Metazoa</taxon>
        <taxon>Spiralia</taxon>
        <taxon>Lophotrochozoa</taxon>
        <taxon>Mollusca</taxon>
        <taxon>Gastropoda</taxon>
        <taxon>Heterobranchia</taxon>
        <taxon>Euthyneura</taxon>
        <taxon>Panpulmonata</taxon>
        <taxon>Sacoglossa</taxon>
        <taxon>Placobranchoidea</taxon>
        <taxon>Plakobranchidae</taxon>
        <taxon>Elysia</taxon>
    </lineage>
</organism>
<keyword evidence="2" id="KW-0808">Transferase</keyword>
<dbReference type="CDD" id="cd02440">
    <property type="entry name" value="AdoMet_MTases"/>
    <property type="match status" value="1"/>
</dbReference>
<comment type="caution">
    <text evidence="4">The sequence shown here is derived from an EMBL/GenBank/DDBJ whole genome shotgun (WGS) entry which is preliminary data.</text>
</comment>
<dbReference type="InterPro" id="IPR008854">
    <property type="entry name" value="TPMT"/>
</dbReference>
<sequence length="164" mass="19004">VVGVEITRQALETFVAESNTDWTQFPVPKLGKAAKVFARNDNKMKLYFADIQEFSSQIEGRFDAMYDRGSIQYVEPDRLSRYAQTLKDLLNPGARLLLEVVEYDLKMLEDENLPLRVPPPYSMTTEDVKRLFEPECTVERVETHTCDRFLGKDADYHVHIIIKN</sequence>
<evidence type="ECO:0000313" key="4">
    <source>
        <dbReference type="EMBL" id="RUS70697.1"/>
    </source>
</evidence>
<evidence type="ECO:0000256" key="1">
    <source>
        <dbReference type="ARBA" id="ARBA00022603"/>
    </source>
</evidence>
<keyword evidence="5" id="KW-1185">Reference proteome</keyword>
<dbReference type="GO" id="GO:0032259">
    <property type="term" value="P:methylation"/>
    <property type="evidence" value="ECO:0007669"/>
    <property type="project" value="UniProtKB-KW"/>
</dbReference>
<dbReference type="STRING" id="188477.A0A433SN82"/>
<dbReference type="GO" id="GO:0008119">
    <property type="term" value="F:thiopurine S-methyltransferase activity"/>
    <property type="evidence" value="ECO:0007669"/>
    <property type="project" value="TreeGrafter"/>
</dbReference>
<name>A0A433SN82_ELYCH</name>
<dbReference type="EMBL" id="RQTK01001352">
    <property type="protein sequence ID" value="RUS70697.1"/>
    <property type="molecule type" value="Genomic_DNA"/>
</dbReference>
<gene>
    <name evidence="4" type="ORF">EGW08_021540</name>
</gene>
<reference evidence="4 5" key="1">
    <citation type="submission" date="2019-01" db="EMBL/GenBank/DDBJ databases">
        <title>A draft genome assembly of the solar-powered sea slug Elysia chlorotica.</title>
        <authorList>
            <person name="Cai H."/>
            <person name="Li Q."/>
            <person name="Fang X."/>
            <person name="Li J."/>
            <person name="Curtis N.E."/>
            <person name="Altenburger A."/>
            <person name="Shibata T."/>
            <person name="Feng M."/>
            <person name="Maeda T."/>
            <person name="Schwartz J.A."/>
            <person name="Shigenobu S."/>
            <person name="Lundholm N."/>
            <person name="Nishiyama T."/>
            <person name="Yang H."/>
            <person name="Hasebe M."/>
            <person name="Li S."/>
            <person name="Pierce S.K."/>
            <person name="Wang J."/>
        </authorList>
    </citation>
    <scope>NUCLEOTIDE SEQUENCE [LARGE SCALE GENOMIC DNA]</scope>
    <source>
        <strain evidence="4">EC2010</strain>
        <tissue evidence="4">Whole organism of an adult</tissue>
    </source>
</reference>
<protein>
    <recommendedName>
        <fullName evidence="6">Methyltransferase domain-containing protein</fullName>
    </recommendedName>
</protein>
<keyword evidence="3" id="KW-0949">S-adenosyl-L-methionine</keyword>
<dbReference type="InterPro" id="IPR029063">
    <property type="entry name" value="SAM-dependent_MTases_sf"/>
</dbReference>
<evidence type="ECO:0000313" key="5">
    <source>
        <dbReference type="Proteomes" id="UP000271974"/>
    </source>
</evidence>
<dbReference type="SUPFAM" id="SSF53335">
    <property type="entry name" value="S-adenosyl-L-methionine-dependent methyltransferases"/>
    <property type="match status" value="1"/>
</dbReference>
<evidence type="ECO:0008006" key="6">
    <source>
        <dbReference type="Google" id="ProtNLM"/>
    </source>
</evidence>
<dbReference type="PANTHER" id="PTHR10259:SF11">
    <property type="entry name" value="THIOPURINE S-METHYLTRANSFERASE"/>
    <property type="match status" value="1"/>
</dbReference>
<proteinExistence type="predicted"/>
<evidence type="ECO:0000256" key="3">
    <source>
        <dbReference type="ARBA" id="ARBA00022691"/>
    </source>
</evidence>
<dbReference type="PANTHER" id="PTHR10259">
    <property type="entry name" value="THIOPURINE S-METHYLTRANSFERASE"/>
    <property type="match status" value="1"/>
</dbReference>
<dbReference type="Gene3D" id="3.40.50.150">
    <property type="entry name" value="Vaccinia Virus protein VP39"/>
    <property type="match status" value="1"/>
</dbReference>
<keyword evidence="1" id="KW-0489">Methyltransferase</keyword>
<evidence type="ECO:0000256" key="2">
    <source>
        <dbReference type="ARBA" id="ARBA00022679"/>
    </source>
</evidence>
<accession>A0A433SN82</accession>
<dbReference type="Pfam" id="PF05724">
    <property type="entry name" value="TPMT"/>
    <property type="match status" value="1"/>
</dbReference>
<dbReference type="OrthoDB" id="276151at2759"/>
<dbReference type="Proteomes" id="UP000271974">
    <property type="component" value="Unassembled WGS sequence"/>
</dbReference>
<dbReference type="PROSITE" id="PS51585">
    <property type="entry name" value="SAM_MT_TPMT"/>
    <property type="match status" value="1"/>
</dbReference>
<feature type="non-terminal residue" evidence="4">
    <location>
        <position position="1"/>
    </location>
</feature>
<dbReference type="AlphaFoldDB" id="A0A433SN82"/>